<dbReference type="OrthoDB" id="2339451at2"/>
<dbReference type="AlphaFoldDB" id="A0A9X8Y8X3"/>
<feature type="coiled-coil region" evidence="1">
    <location>
        <begin position="110"/>
        <end position="225"/>
    </location>
</feature>
<dbReference type="Gene3D" id="2.40.50.100">
    <property type="match status" value="1"/>
</dbReference>
<accession>A0A9X8Y8X3</accession>
<evidence type="ECO:0008006" key="4">
    <source>
        <dbReference type="Google" id="ProtNLM"/>
    </source>
</evidence>
<dbReference type="GO" id="GO:1990281">
    <property type="term" value="C:efflux pump complex"/>
    <property type="evidence" value="ECO:0007669"/>
    <property type="project" value="TreeGrafter"/>
</dbReference>
<dbReference type="Gene3D" id="1.10.287.470">
    <property type="entry name" value="Helix hairpin bin"/>
    <property type="match status" value="1"/>
</dbReference>
<dbReference type="EMBL" id="SLUK01000002">
    <property type="protein sequence ID" value="TCL44594.1"/>
    <property type="molecule type" value="Genomic_DNA"/>
</dbReference>
<comment type="caution">
    <text evidence="2">The sequence shown here is derived from an EMBL/GenBank/DDBJ whole genome shotgun (WGS) entry which is preliminary data.</text>
</comment>
<protein>
    <recommendedName>
        <fullName evidence="4">HlyD family efflux transporter periplasmic adaptor subunit</fullName>
    </recommendedName>
</protein>
<dbReference type="RefSeq" id="WP_079699357.1">
    <property type="nucleotide sequence ID" value="NZ_SLUK01000002.1"/>
</dbReference>
<dbReference type="Gene3D" id="2.40.420.20">
    <property type="match status" value="1"/>
</dbReference>
<evidence type="ECO:0000313" key="3">
    <source>
        <dbReference type="Proteomes" id="UP000294682"/>
    </source>
</evidence>
<evidence type="ECO:0000313" key="2">
    <source>
        <dbReference type="EMBL" id="TCL44594.1"/>
    </source>
</evidence>
<reference evidence="2 3" key="1">
    <citation type="submission" date="2019-03" db="EMBL/GenBank/DDBJ databases">
        <title>Genomic Encyclopedia of Type Strains, Phase IV (KMG-IV): sequencing the most valuable type-strain genomes for metagenomic binning, comparative biology and taxonomic classification.</title>
        <authorList>
            <person name="Goeker M."/>
        </authorList>
    </citation>
    <scope>NUCLEOTIDE SEQUENCE [LARGE SCALE GENOMIC DNA]</scope>
    <source>
        <strain evidence="2 3">DSM 100433</strain>
    </source>
</reference>
<name>A0A9X8Y8X3_9FIRM</name>
<gene>
    <name evidence="2" type="ORF">EDD78_102218</name>
</gene>
<proteinExistence type="predicted"/>
<organism evidence="2 3">
    <name type="scientific">Harryflintia acetispora</name>
    <dbReference type="NCBI Taxonomy" id="1849041"/>
    <lineage>
        <taxon>Bacteria</taxon>
        <taxon>Bacillati</taxon>
        <taxon>Bacillota</taxon>
        <taxon>Clostridia</taxon>
        <taxon>Eubacteriales</taxon>
        <taxon>Oscillospiraceae</taxon>
        <taxon>Harryflintia</taxon>
    </lineage>
</organism>
<dbReference type="PANTHER" id="PTHR30469">
    <property type="entry name" value="MULTIDRUG RESISTANCE PROTEIN MDTA"/>
    <property type="match status" value="1"/>
</dbReference>
<evidence type="ECO:0000256" key="1">
    <source>
        <dbReference type="SAM" id="Coils"/>
    </source>
</evidence>
<dbReference type="GO" id="GO:0015562">
    <property type="term" value="F:efflux transmembrane transporter activity"/>
    <property type="evidence" value="ECO:0007669"/>
    <property type="project" value="TreeGrafter"/>
</dbReference>
<sequence length="467" mass="51269">MKFRELIKYQLDTGKPLSRQQKLVRLLLGFLLLMLLLTLLSRAADSLTVARVTTERPKNAAIEHQVRKDGILGANHESAAVAVGGILVRSVEVHLGSLVKEGDLLFTLDTADVQRQLAEKRLERQKYQLQLAAAQRAQQKEETAAERAQERAEEDYEYALEKAQSEMRRAKSDWKDAEDRVDEFWDDHDRDDDDDWSIGSSRSELDTLEERAKEKKRAYNDALRARDEAVLAAKRAIEDAALTDPEGAEAQVLALDIQLLDLQIADLQTVLAQEGQVLSELDGVVTELGISTGKKTTGEASVVIAESSQGWRLGVTLDSDEAKYAARGDRVSVFLPGKQKEIQSVIETIAPSSQEPGAVEVVALVPEGELGQSATMQISKKGDNYPVCVPIGALHGAEGDQYVLRLTESETVLGRVKTAERVSVTLEDSNDTRAAVSGALSGQDEIIVSSSKSIYDGDRVRLEEPQP</sequence>
<keyword evidence="1" id="KW-0175">Coiled coil</keyword>
<keyword evidence="3" id="KW-1185">Reference proteome</keyword>
<dbReference type="Proteomes" id="UP000294682">
    <property type="component" value="Unassembled WGS sequence"/>
</dbReference>